<reference evidence="1" key="1">
    <citation type="journal article" date="2019" name="MBio">
        <title>Virus Genomes from Deep Sea Sediments Expand the Ocean Megavirome and Support Independent Origins of Viral Gigantism.</title>
        <authorList>
            <person name="Backstrom D."/>
            <person name="Yutin N."/>
            <person name="Jorgensen S.L."/>
            <person name="Dharamshi J."/>
            <person name="Homa F."/>
            <person name="Zaremba-Niedwiedzka K."/>
            <person name="Spang A."/>
            <person name="Wolf Y.I."/>
            <person name="Koonin E.V."/>
            <person name="Ettema T.J."/>
        </authorList>
    </citation>
    <scope>NUCLEOTIDE SEQUENCE</scope>
</reference>
<protein>
    <submittedName>
        <fullName evidence="1">Uncharacterized protein</fullName>
    </submittedName>
</protein>
<proteinExistence type="predicted"/>
<accession>A0A481ZAQ6</accession>
<dbReference type="EMBL" id="MK500568">
    <property type="protein sequence ID" value="QBK92179.1"/>
    <property type="molecule type" value="Genomic_DNA"/>
</dbReference>
<evidence type="ECO:0000313" key="1">
    <source>
        <dbReference type="EMBL" id="QBK92179.1"/>
    </source>
</evidence>
<sequence>MQHCPAKAKSYKKKSGKCGCCCCTRLIKRVPYATISNKTAASDTGAFISFLPDGNVFNLWAAAPAGLNPTTTCINGPLGTLFDAATGLLTIVETGLYEITLTGDWDPATTNLSTQTDLALAVRINYVTLIEPTKRCINGALLPTTRNYSGQPGTAGNLATATTVTAKLVLLQGDVLQFQAIAQLGSGSTPENFMFQIDIVQHSRLDKAKVEAAVFA</sequence>
<organism evidence="1">
    <name type="scientific">Pithovirus LCPAC304</name>
    <dbReference type="NCBI Taxonomy" id="2506594"/>
    <lineage>
        <taxon>Viruses</taxon>
        <taxon>Pithoviruses</taxon>
    </lineage>
</organism>
<name>A0A481ZAQ6_9VIRU</name>
<gene>
    <name evidence="1" type="ORF">LCPAC304_05260</name>
</gene>